<dbReference type="GeneID" id="85436089"/>
<protein>
    <submittedName>
        <fullName evidence="1">Uncharacterized protein</fullName>
    </submittedName>
</protein>
<organism evidence="1 2">
    <name type="scientific">Colletotrichum navitas</name>
    <dbReference type="NCBI Taxonomy" id="681940"/>
    <lineage>
        <taxon>Eukaryota</taxon>
        <taxon>Fungi</taxon>
        <taxon>Dikarya</taxon>
        <taxon>Ascomycota</taxon>
        <taxon>Pezizomycotina</taxon>
        <taxon>Sordariomycetes</taxon>
        <taxon>Hypocreomycetidae</taxon>
        <taxon>Glomerellales</taxon>
        <taxon>Glomerellaceae</taxon>
        <taxon>Colletotrichum</taxon>
        <taxon>Colletotrichum graminicola species complex</taxon>
    </lineage>
</organism>
<sequence>MMFFCRKTLASSTTIAQESHNSVSLHLPFALSPTFCSRRLRGPSQINHSILLFLPHPCKYHDTSRIKLPSLCFVGWASYVPSLSGLRLLPALFSDRQLNHGNLCLVLFTLCHQPRARQSTNFLLLFVCPGRLLGVSTSQTPMSFFAGSGCYHTTPSPT</sequence>
<dbReference type="AlphaFoldDB" id="A0AAD8Q9T3"/>
<proteinExistence type="predicted"/>
<evidence type="ECO:0000313" key="1">
    <source>
        <dbReference type="EMBL" id="KAK1598635.1"/>
    </source>
</evidence>
<dbReference type="EMBL" id="JAHLJV010000004">
    <property type="protein sequence ID" value="KAK1598635.1"/>
    <property type="molecule type" value="Genomic_DNA"/>
</dbReference>
<dbReference type="Proteomes" id="UP001230504">
    <property type="component" value="Unassembled WGS sequence"/>
</dbReference>
<name>A0AAD8Q9T3_9PEZI</name>
<keyword evidence="2" id="KW-1185">Reference proteome</keyword>
<reference evidence="1" key="1">
    <citation type="submission" date="2021-06" db="EMBL/GenBank/DDBJ databases">
        <title>Comparative genomics, transcriptomics and evolutionary studies reveal genomic signatures of adaptation to plant cell wall in hemibiotrophic fungi.</title>
        <authorList>
            <consortium name="DOE Joint Genome Institute"/>
            <person name="Baroncelli R."/>
            <person name="Diaz J.F."/>
            <person name="Benocci T."/>
            <person name="Peng M."/>
            <person name="Battaglia E."/>
            <person name="Haridas S."/>
            <person name="Andreopoulos W."/>
            <person name="Labutti K."/>
            <person name="Pangilinan J."/>
            <person name="Floch G.L."/>
            <person name="Makela M.R."/>
            <person name="Henrissat B."/>
            <person name="Grigoriev I.V."/>
            <person name="Crouch J.A."/>
            <person name="De Vries R.P."/>
            <person name="Sukno S.A."/>
            <person name="Thon M.R."/>
        </authorList>
    </citation>
    <scope>NUCLEOTIDE SEQUENCE</scope>
    <source>
        <strain evidence="1">CBS 125086</strain>
    </source>
</reference>
<comment type="caution">
    <text evidence="1">The sequence shown here is derived from an EMBL/GenBank/DDBJ whole genome shotgun (WGS) entry which is preliminary data.</text>
</comment>
<evidence type="ECO:0000313" key="2">
    <source>
        <dbReference type="Proteomes" id="UP001230504"/>
    </source>
</evidence>
<dbReference type="RefSeq" id="XP_060419312.1">
    <property type="nucleotide sequence ID" value="XM_060551849.1"/>
</dbReference>
<gene>
    <name evidence="1" type="ORF">LY79DRAFT_250634</name>
</gene>
<accession>A0AAD8Q9T3</accession>